<name>A0A6G0R5S0_9STRA</name>
<accession>A0A6G0R5S0</accession>
<feature type="chain" id="PRO_5026016929" evidence="1">
    <location>
        <begin position="17"/>
        <end position="132"/>
    </location>
</feature>
<proteinExistence type="predicted"/>
<evidence type="ECO:0000313" key="3">
    <source>
        <dbReference type="Proteomes" id="UP000486351"/>
    </source>
</evidence>
<dbReference type="EMBL" id="QXFY01001390">
    <property type="protein sequence ID" value="KAE9319093.1"/>
    <property type="molecule type" value="Genomic_DNA"/>
</dbReference>
<reference evidence="2 3" key="1">
    <citation type="submission" date="2018-09" db="EMBL/GenBank/DDBJ databases">
        <title>Genomic investigation of the strawberry pathogen Phytophthora fragariae indicates pathogenicity is determined by transcriptional variation in three key races.</title>
        <authorList>
            <person name="Adams T.M."/>
            <person name="Armitage A.D."/>
            <person name="Sobczyk M.K."/>
            <person name="Bates H.J."/>
            <person name="Dunwell J.M."/>
            <person name="Nellist C.F."/>
            <person name="Harrison R.J."/>
        </authorList>
    </citation>
    <scope>NUCLEOTIDE SEQUENCE [LARGE SCALE GENOMIC DNA]</scope>
    <source>
        <strain evidence="2 3">NOV-77</strain>
    </source>
</reference>
<dbReference type="Proteomes" id="UP000486351">
    <property type="component" value="Unassembled WGS sequence"/>
</dbReference>
<evidence type="ECO:0000256" key="1">
    <source>
        <dbReference type="SAM" id="SignalP"/>
    </source>
</evidence>
<sequence>MATFVLNLLTTRLVYAQAIGRRLGSVDSTNRFRKLRLELNTSDYKGYASSSLMIVELEKKHGIRLDDFSDVTSQTDYSFNIKKRILSNMVTAAHAITEGGSNALRTEDQQLESTFAMPKERVEFVISVYKQY</sequence>
<keyword evidence="1" id="KW-0732">Signal</keyword>
<organism evidence="2 3">
    <name type="scientific">Phytophthora fragariae</name>
    <dbReference type="NCBI Taxonomy" id="53985"/>
    <lineage>
        <taxon>Eukaryota</taxon>
        <taxon>Sar</taxon>
        <taxon>Stramenopiles</taxon>
        <taxon>Oomycota</taxon>
        <taxon>Peronosporomycetes</taxon>
        <taxon>Peronosporales</taxon>
        <taxon>Peronosporaceae</taxon>
        <taxon>Phytophthora</taxon>
    </lineage>
</organism>
<protein>
    <submittedName>
        <fullName evidence="2">Uncharacterized protein</fullName>
    </submittedName>
</protein>
<comment type="caution">
    <text evidence="2">The sequence shown here is derived from an EMBL/GenBank/DDBJ whole genome shotgun (WGS) entry which is preliminary data.</text>
</comment>
<dbReference type="AlphaFoldDB" id="A0A6G0R5S0"/>
<evidence type="ECO:0000313" key="2">
    <source>
        <dbReference type="EMBL" id="KAE9319093.1"/>
    </source>
</evidence>
<gene>
    <name evidence="2" type="ORF">PF008_g18350</name>
</gene>
<feature type="signal peptide" evidence="1">
    <location>
        <begin position="1"/>
        <end position="16"/>
    </location>
</feature>